<name>A0ABT7WJM7_9GAMM</name>
<proteinExistence type="predicted"/>
<organism evidence="1 2">
    <name type="scientific">Acinetobacter thutiue</name>
    <dbReference type="NCBI Taxonomy" id="2998078"/>
    <lineage>
        <taxon>Bacteria</taxon>
        <taxon>Pseudomonadati</taxon>
        <taxon>Pseudomonadota</taxon>
        <taxon>Gammaproteobacteria</taxon>
        <taxon>Moraxellales</taxon>
        <taxon>Moraxellaceae</taxon>
        <taxon>Acinetobacter</taxon>
    </lineage>
</organism>
<keyword evidence="2" id="KW-1185">Reference proteome</keyword>
<dbReference type="EMBL" id="JAUDZE010000001">
    <property type="protein sequence ID" value="MDN0012877.1"/>
    <property type="molecule type" value="Genomic_DNA"/>
</dbReference>
<dbReference type="RefSeq" id="WP_267979156.1">
    <property type="nucleotide sequence ID" value="NZ_JAPQKF010000001.1"/>
</dbReference>
<sequence length="95" mass="10673">MLNKLAERFFANGPQTEALETECTEFWAEARNAKGEKVTCQMSGPNVYRLTVDTSLAIAQHCMENPNKSGYSTPSMLMGSDFFSKRPSVQTSFFY</sequence>
<protein>
    <submittedName>
        <fullName evidence="1">Uncharacterized protein</fullName>
    </submittedName>
</protein>
<evidence type="ECO:0000313" key="1">
    <source>
        <dbReference type="EMBL" id="MDN0012877.1"/>
    </source>
</evidence>
<comment type="caution">
    <text evidence="1">The sequence shown here is derived from an EMBL/GenBank/DDBJ whole genome shotgun (WGS) entry which is preliminary data.</text>
</comment>
<gene>
    <name evidence="1" type="ORF">QTA56_01335</name>
</gene>
<dbReference type="Proteomes" id="UP001168524">
    <property type="component" value="Unassembled WGS sequence"/>
</dbReference>
<accession>A0ABT7WJM7</accession>
<evidence type="ECO:0000313" key="2">
    <source>
        <dbReference type="Proteomes" id="UP001168524"/>
    </source>
</evidence>
<reference evidence="1" key="1">
    <citation type="submission" date="2023-06" db="EMBL/GenBank/DDBJ databases">
        <title>Two novel species of Acinetobacter isolated from motorbike repairing workshop in Vietnam.</title>
        <authorList>
            <person name="Le N.T.T."/>
        </authorList>
    </citation>
    <scope>NUCLEOTIDE SEQUENCE</scope>
    <source>
        <strain evidence="1">VNH17</strain>
    </source>
</reference>